<comment type="catalytic activity">
    <reaction evidence="9 10">
        <text>L-arginyl-[protein] + NAD(+) = N(omega)-(ADP-D-ribosyl)-L-arginyl-[protein] + nicotinamide + H(+)</text>
        <dbReference type="Rhea" id="RHEA:19149"/>
        <dbReference type="Rhea" id="RHEA-COMP:10532"/>
        <dbReference type="Rhea" id="RHEA-COMP:15087"/>
        <dbReference type="ChEBI" id="CHEBI:15378"/>
        <dbReference type="ChEBI" id="CHEBI:17154"/>
        <dbReference type="ChEBI" id="CHEBI:29965"/>
        <dbReference type="ChEBI" id="CHEBI:57540"/>
        <dbReference type="ChEBI" id="CHEBI:142554"/>
        <dbReference type="EC" id="2.4.2.31"/>
    </reaction>
</comment>
<dbReference type="PANTHER" id="PTHR10339:SF25">
    <property type="entry name" value="SECRETED EXOENZYME S"/>
    <property type="match status" value="1"/>
</dbReference>
<evidence type="ECO:0000256" key="10">
    <source>
        <dbReference type="RuleBase" id="RU361228"/>
    </source>
</evidence>
<dbReference type="PANTHER" id="PTHR10339">
    <property type="entry name" value="ADP-RIBOSYLTRANSFERASE"/>
    <property type="match status" value="1"/>
</dbReference>
<dbReference type="Gene3D" id="3.90.176.10">
    <property type="entry name" value="Toxin ADP-ribosyltransferase, Chain A, domain 1"/>
    <property type="match status" value="1"/>
</dbReference>
<keyword evidence="10" id="KW-0520">NAD</keyword>
<dbReference type="PRINTS" id="PR00970">
    <property type="entry name" value="RIBTRNSFRASE"/>
</dbReference>
<keyword evidence="4" id="KW-0800">Toxin</keyword>
<evidence type="ECO:0000256" key="9">
    <source>
        <dbReference type="ARBA" id="ARBA00047597"/>
    </source>
</evidence>
<feature type="compositionally biased region" description="Polar residues" evidence="11">
    <location>
        <begin position="422"/>
        <end position="432"/>
    </location>
</feature>
<feature type="compositionally biased region" description="Basic and acidic residues" evidence="11">
    <location>
        <begin position="383"/>
        <end position="399"/>
    </location>
</feature>
<evidence type="ECO:0000256" key="11">
    <source>
        <dbReference type="SAM" id="MobiDB-lite"/>
    </source>
</evidence>
<accession>A0A147BDL2</accession>
<keyword evidence="3" id="KW-0964">Secreted</keyword>
<comment type="similarity">
    <text evidence="2 10">Belongs to the Arg-specific ADP-ribosyltransferase family.</text>
</comment>
<organism evidence="12">
    <name type="scientific">Ixodes ricinus</name>
    <name type="common">Common tick</name>
    <name type="synonym">Acarus ricinus</name>
    <dbReference type="NCBI Taxonomy" id="34613"/>
    <lineage>
        <taxon>Eukaryota</taxon>
        <taxon>Metazoa</taxon>
        <taxon>Ecdysozoa</taxon>
        <taxon>Arthropoda</taxon>
        <taxon>Chelicerata</taxon>
        <taxon>Arachnida</taxon>
        <taxon>Acari</taxon>
        <taxon>Parasitiformes</taxon>
        <taxon>Ixodida</taxon>
        <taxon>Ixodoidea</taxon>
        <taxon>Ixodidae</taxon>
        <taxon>Ixodinae</taxon>
        <taxon>Ixodes</taxon>
    </lineage>
</organism>
<keyword evidence="8" id="KW-0843">Virulence</keyword>
<evidence type="ECO:0000256" key="8">
    <source>
        <dbReference type="ARBA" id="ARBA00023026"/>
    </source>
</evidence>
<feature type="non-terminal residue" evidence="12">
    <location>
        <position position="1"/>
    </location>
</feature>
<dbReference type="InterPro" id="IPR050999">
    <property type="entry name" value="ADP-ribosyltransferase_ARG"/>
</dbReference>
<dbReference type="GO" id="GO:0106274">
    <property type="term" value="F:NAD+-protein-arginine ADP-ribosyltransferase activity"/>
    <property type="evidence" value="ECO:0007669"/>
    <property type="project" value="UniProtKB-EC"/>
</dbReference>
<dbReference type="Pfam" id="PF01129">
    <property type="entry name" value="ART"/>
    <property type="match status" value="1"/>
</dbReference>
<dbReference type="InterPro" id="IPR000768">
    <property type="entry name" value="ART"/>
</dbReference>
<evidence type="ECO:0000256" key="7">
    <source>
        <dbReference type="ARBA" id="ARBA00022695"/>
    </source>
</evidence>
<dbReference type="AlphaFoldDB" id="A0A147BDL2"/>
<keyword evidence="7" id="KW-0548">Nucleotidyltransferase</keyword>
<reference evidence="12" key="1">
    <citation type="journal article" date="2018" name="PLoS Negl. Trop. Dis.">
        <title>Sialome diversity of ticks revealed by RNAseq of single tick salivary glands.</title>
        <authorList>
            <person name="Perner J."/>
            <person name="Kropackova S."/>
            <person name="Kopacek P."/>
            <person name="Ribeiro J.M."/>
        </authorList>
    </citation>
    <scope>NUCLEOTIDE SEQUENCE</scope>
    <source>
        <strain evidence="12">Siblings of single egg batch collected in Ceske Budejovice</strain>
        <tissue evidence="12">Salivary glands</tissue>
    </source>
</reference>
<dbReference type="GO" id="GO:0003950">
    <property type="term" value="F:NAD+ poly-ADP-ribosyltransferase activity"/>
    <property type="evidence" value="ECO:0007669"/>
    <property type="project" value="TreeGrafter"/>
</dbReference>
<dbReference type="GO" id="GO:0016779">
    <property type="term" value="F:nucleotidyltransferase activity"/>
    <property type="evidence" value="ECO:0007669"/>
    <property type="project" value="UniProtKB-KW"/>
</dbReference>
<protein>
    <recommendedName>
        <fullName evidence="10">NAD(P)(+)--arginine ADP-ribosyltransferase</fullName>
        <ecNumber evidence="10">2.4.2.31</ecNumber>
    </recommendedName>
    <alternativeName>
        <fullName evidence="10">Mono(ADP-ribosyl)transferase</fullName>
    </alternativeName>
</protein>
<evidence type="ECO:0000256" key="1">
    <source>
        <dbReference type="ARBA" id="ARBA00004613"/>
    </source>
</evidence>
<dbReference type="SUPFAM" id="SSF56399">
    <property type="entry name" value="ADP-ribosylation"/>
    <property type="match status" value="1"/>
</dbReference>
<evidence type="ECO:0000256" key="5">
    <source>
        <dbReference type="ARBA" id="ARBA00022676"/>
    </source>
</evidence>
<keyword evidence="6 10" id="KW-0808">Transferase</keyword>
<name>A0A147BDL2_IXORI</name>
<evidence type="ECO:0000313" key="12">
    <source>
        <dbReference type="EMBL" id="JAR88844.1"/>
    </source>
</evidence>
<evidence type="ECO:0000256" key="2">
    <source>
        <dbReference type="ARBA" id="ARBA00009558"/>
    </source>
</evidence>
<keyword evidence="10" id="KW-0521">NADP</keyword>
<sequence>ECAMNPTYGQAWENAERLHEQNRALHKYRSWHLMEKECYVAIMCYTLKLPNVSRDFNAHCRRAMATEASWNAFPYKSLWYFLIRAFEKLPPFSVPGGTFFRGVDMFCRNDDHTVSFVQFVSASVSNYQAAKFGRRHYLLTLDCVPQELVRDISSYSVYEHHQEVLIWPFCTFKDISPDALMRNKSLRFSSANPWVAQLPSTMPSLTVTSMTSNYIESQMSEAASFPSSPPTILATVTVSDADVVPVVPAKEEHMAPETAKMTRITVSPSQSLLDAVFRASETSRNSQRRLLQEATSVAPDAIAASVASCSAKTTRKRSLYDAVPECEDASKKEFILQEAENTKPRTILSGAVPSPRTACDEQPLPQSLKKTMIVKPSSPRLVTDPERRMPTAPSSRKEGPVTACVLPRMATPNSPGDHMKTFTASSSENQSSKPKRKKTTFLLFVFRSLFQAVICGRYASAD</sequence>
<dbReference type="EC" id="2.4.2.31" evidence="10"/>
<dbReference type="GO" id="GO:0090729">
    <property type="term" value="F:toxin activity"/>
    <property type="evidence" value="ECO:0007669"/>
    <property type="project" value="UniProtKB-KW"/>
</dbReference>
<feature type="region of interest" description="Disordered" evidence="11">
    <location>
        <begin position="379"/>
        <end position="434"/>
    </location>
</feature>
<keyword evidence="5 10" id="KW-0328">Glycosyltransferase</keyword>
<evidence type="ECO:0000256" key="4">
    <source>
        <dbReference type="ARBA" id="ARBA00022656"/>
    </source>
</evidence>
<dbReference type="EMBL" id="GEGO01006560">
    <property type="protein sequence ID" value="JAR88844.1"/>
    <property type="molecule type" value="Transcribed_RNA"/>
</dbReference>
<evidence type="ECO:0000256" key="6">
    <source>
        <dbReference type="ARBA" id="ARBA00022679"/>
    </source>
</evidence>
<dbReference type="GO" id="GO:0005576">
    <property type="term" value="C:extracellular region"/>
    <property type="evidence" value="ECO:0007669"/>
    <property type="project" value="UniProtKB-SubCell"/>
</dbReference>
<comment type="subcellular location">
    <subcellularLocation>
        <location evidence="1">Secreted</location>
    </subcellularLocation>
</comment>
<evidence type="ECO:0000256" key="3">
    <source>
        <dbReference type="ARBA" id="ARBA00022525"/>
    </source>
</evidence>
<proteinExistence type="inferred from homology"/>